<keyword evidence="3" id="KW-0233">DNA recombination</keyword>
<dbReference type="EMBL" id="GL732655">
    <property type="protein sequence ID" value="EFX68434.1"/>
    <property type="molecule type" value="Genomic_DNA"/>
</dbReference>
<organism evidence="5 6">
    <name type="scientific">Daphnia pulex</name>
    <name type="common">Water flea</name>
    <dbReference type="NCBI Taxonomy" id="6669"/>
    <lineage>
        <taxon>Eukaryota</taxon>
        <taxon>Metazoa</taxon>
        <taxon>Ecdysozoa</taxon>
        <taxon>Arthropoda</taxon>
        <taxon>Crustacea</taxon>
        <taxon>Branchiopoda</taxon>
        <taxon>Diplostraca</taxon>
        <taxon>Cladocera</taxon>
        <taxon>Anomopoda</taxon>
        <taxon>Daphniidae</taxon>
        <taxon>Daphnia</taxon>
    </lineage>
</organism>
<evidence type="ECO:0000256" key="3">
    <source>
        <dbReference type="ARBA" id="ARBA00023172"/>
    </source>
</evidence>
<evidence type="ECO:0000313" key="5">
    <source>
        <dbReference type="EMBL" id="EFX68434.1"/>
    </source>
</evidence>
<dbReference type="PROSITE" id="PS01007">
    <property type="entry name" value="TRANSPOSASE_MUTATOR"/>
    <property type="match status" value="1"/>
</dbReference>
<dbReference type="AlphaFoldDB" id="E9HII2"/>
<name>E9HII2_DAPPU</name>
<dbReference type="KEGG" id="dpx:DAPPUDRAFT_330089"/>
<dbReference type="Proteomes" id="UP000000305">
    <property type="component" value="Unassembled WGS sequence"/>
</dbReference>
<evidence type="ECO:0000259" key="4">
    <source>
        <dbReference type="Pfam" id="PF10551"/>
    </source>
</evidence>
<dbReference type="OrthoDB" id="6363445at2759"/>
<dbReference type="STRING" id="6669.E9HII2"/>
<dbReference type="GO" id="GO:0004803">
    <property type="term" value="F:transposase activity"/>
    <property type="evidence" value="ECO:0007669"/>
    <property type="project" value="InterPro"/>
</dbReference>
<dbReference type="HOGENOM" id="CLU_489410_0_0_1"/>
<dbReference type="InterPro" id="IPR018289">
    <property type="entry name" value="MULE_transposase_dom"/>
</dbReference>
<keyword evidence="6" id="KW-1185">Reference proteome</keyword>
<dbReference type="PANTHER" id="PTHR47160:SF10">
    <property type="entry name" value="MULE TRANSPOSASE DOMAIN-CONTAINING PROTEIN"/>
    <property type="match status" value="1"/>
</dbReference>
<dbReference type="Gene3D" id="2.20.25.240">
    <property type="match status" value="1"/>
</dbReference>
<protein>
    <recommendedName>
        <fullName evidence="4">MULE transposase domain-containing protein</fullName>
    </recommendedName>
</protein>
<dbReference type="GO" id="GO:0006313">
    <property type="term" value="P:DNA transposition"/>
    <property type="evidence" value="ECO:0007669"/>
    <property type="project" value="InterPro"/>
</dbReference>
<feature type="domain" description="MULE transposase" evidence="4">
    <location>
        <begin position="213"/>
        <end position="309"/>
    </location>
</feature>
<dbReference type="InterPro" id="IPR001207">
    <property type="entry name" value="Transposase_mutator"/>
</dbReference>
<accession>E9HII2</accession>
<dbReference type="PhylomeDB" id="E9HII2"/>
<evidence type="ECO:0000256" key="2">
    <source>
        <dbReference type="ARBA" id="ARBA00023125"/>
    </source>
</evidence>
<dbReference type="OMA" id="CINDSIC"/>
<proteinExistence type="predicted"/>
<reference evidence="5 6" key="1">
    <citation type="journal article" date="2011" name="Science">
        <title>The ecoresponsive genome of Daphnia pulex.</title>
        <authorList>
            <person name="Colbourne J.K."/>
            <person name="Pfrender M.E."/>
            <person name="Gilbert D."/>
            <person name="Thomas W.K."/>
            <person name="Tucker A."/>
            <person name="Oakley T.H."/>
            <person name="Tokishita S."/>
            <person name="Aerts A."/>
            <person name="Arnold G.J."/>
            <person name="Basu M.K."/>
            <person name="Bauer D.J."/>
            <person name="Caceres C.E."/>
            <person name="Carmel L."/>
            <person name="Casola C."/>
            <person name="Choi J.H."/>
            <person name="Detter J.C."/>
            <person name="Dong Q."/>
            <person name="Dusheyko S."/>
            <person name="Eads B.D."/>
            <person name="Frohlich T."/>
            <person name="Geiler-Samerotte K.A."/>
            <person name="Gerlach D."/>
            <person name="Hatcher P."/>
            <person name="Jogdeo S."/>
            <person name="Krijgsveld J."/>
            <person name="Kriventseva E.V."/>
            <person name="Kultz D."/>
            <person name="Laforsch C."/>
            <person name="Lindquist E."/>
            <person name="Lopez J."/>
            <person name="Manak J.R."/>
            <person name="Muller J."/>
            <person name="Pangilinan J."/>
            <person name="Patwardhan R.P."/>
            <person name="Pitluck S."/>
            <person name="Pritham E.J."/>
            <person name="Rechtsteiner A."/>
            <person name="Rho M."/>
            <person name="Rogozin I.B."/>
            <person name="Sakarya O."/>
            <person name="Salamov A."/>
            <person name="Schaack S."/>
            <person name="Shapiro H."/>
            <person name="Shiga Y."/>
            <person name="Skalitzky C."/>
            <person name="Smith Z."/>
            <person name="Souvorov A."/>
            <person name="Sung W."/>
            <person name="Tang Z."/>
            <person name="Tsuchiya D."/>
            <person name="Tu H."/>
            <person name="Vos H."/>
            <person name="Wang M."/>
            <person name="Wolf Y.I."/>
            <person name="Yamagata H."/>
            <person name="Yamada T."/>
            <person name="Ye Y."/>
            <person name="Shaw J.R."/>
            <person name="Andrews J."/>
            <person name="Crease T.J."/>
            <person name="Tang H."/>
            <person name="Lucas S.M."/>
            <person name="Robertson H.M."/>
            <person name="Bork P."/>
            <person name="Koonin E.V."/>
            <person name="Zdobnov E.M."/>
            <person name="Grigoriev I.V."/>
            <person name="Lynch M."/>
            <person name="Boore J.L."/>
        </authorList>
    </citation>
    <scope>NUCLEOTIDE SEQUENCE [LARGE SCALE GENOMIC DNA]</scope>
</reference>
<gene>
    <name evidence="5" type="ORF">DAPPUDRAFT_330089</name>
</gene>
<evidence type="ECO:0000313" key="6">
    <source>
        <dbReference type="Proteomes" id="UP000000305"/>
    </source>
</evidence>
<dbReference type="Pfam" id="PF10551">
    <property type="entry name" value="MULE"/>
    <property type="match status" value="1"/>
</dbReference>
<keyword evidence="2" id="KW-0238">DNA-binding</keyword>
<dbReference type="InParanoid" id="E9HII2"/>
<evidence type="ECO:0000256" key="1">
    <source>
        <dbReference type="ARBA" id="ARBA00022578"/>
    </source>
</evidence>
<dbReference type="GO" id="GO:0003677">
    <property type="term" value="F:DNA binding"/>
    <property type="evidence" value="ECO:0007669"/>
    <property type="project" value="UniProtKB-KW"/>
</dbReference>
<dbReference type="PANTHER" id="PTHR47160">
    <property type="entry name" value="PUTATIVE-RELATED"/>
    <property type="match status" value="1"/>
</dbReference>
<dbReference type="eggNOG" id="ENOG502S0E9">
    <property type="taxonomic scope" value="Eukaryota"/>
</dbReference>
<keyword evidence="1" id="KW-0815">Transposition</keyword>
<sequence length="651" mass="76142">MEISDDSDAIYDSEEEYSRSIGTIVTVNRMQGEKKNGKLYSTGHYLFHLAKRCTHSVNYKCRKHKEFHCGARLVYKDGVYRISGTHHTHPIEDDEIGRISFVNECCRRAGLQRAPGELKSIFEETRRDFPDVSIGYNAALEKRMYRAQQERKPPNPTSFDEAEELIREHPHYSKTLDGSSDFFKARVSTATGTAFIFLSITLLTQLRTTKQIQADGTFKTVPNLFYQLFTLHFKAYKKSFPVAFVLMSEKSLDLYNAVVEKILDTLQEIDPDREGNCAERLISDFEEGILRALHNAFPGAQARGCWFHYGQAIYRRACDEGLARSYRTSPVVKRIIKLIISLALLPAEQIYAGFMAIQQENAADLQLESQEIQDAVQRLYVYWAGYWLVRQTPARFSVNGDKSRTNNEVENWNRWFNARCHGHRQNFWAFIYHLQECEETARRDFLVASRGGEIRRPTPNRYIVRDEQILGRARDLSKNIITIYEFLMMSSVSFEPYDEKMYWKHLHLVDNVDWPVCRAMEGNRFEQEPEYFEEIKVNRRLMLLVAQLGGHLEEIEVNRRLMLFVAQLDGHHEEIKVNRRLMLLVAQLDGHHEEIEVNQRLMLLVAQLDGHHEEIEVNRRLMLLVAQLDGHHEEIEVNRWQMLLRFYAKFV</sequence>